<evidence type="ECO:0000313" key="1">
    <source>
        <dbReference type="EMBL" id="TKA80673.1"/>
    </source>
</evidence>
<reference evidence="1 2" key="1">
    <citation type="submission" date="2017-03" db="EMBL/GenBank/DDBJ databases">
        <title>Genomes of endolithic fungi from Antarctica.</title>
        <authorList>
            <person name="Coleine C."/>
            <person name="Masonjones S."/>
            <person name="Stajich J.E."/>
        </authorList>
    </citation>
    <scope>NUCLEOTIDE SEQUENCE [LARGE SCALE GENOMIC DNA]</scope>
    <source>
        <strain evidence="1 2">CCFEE 5187</strain>
    </source>
</reference>
<dbReference type="EMBL" id="NAJN01000050">
    <property type="protein sequence ID" value="TKA80673.1"/>
    <property type="molecule type" value="Genomic_DNA"/>
</dbReference>
<accession>A0A4U0XYE9</accession>
<keyword evidence="2" id="KW-1185">Reference proteome</keyword>
<protein>
    <submittedName>
        <fullName evidence="1">Uncharacterized protein</fullName>
    </submittedName>
</protein>
<evidence type="ECO:0000313" key="2">
    <source>
        <dbReference type="Proteomes" id="UP000308768"/>
    </source>
</evidence>
<sequence length="148" mass="16456">MVTEQSIGENVAALLRSDDDIAAQLSRLLSKPNNDAPVVLHLVFDQVTSLSSVLGRIQTGFGNKSTTSASFPAEVAVYLQNVLRHCQTTLAHLQTAVRRFTAYEEGGLFARMWKVWRSSFAERGLEKILRSLEAHRAALNFTLLLIDR</sequence>
<comment type="caution">
    <text evidence="1">The sequence shown here is derived from an EMBL/GenBank/DDBJ whole genome shotgun (WGS) entry which is preliminary data.</text>
</comment>
<gene>
    <name evidence="1" type="ORF">B0A49_01622</name>
</gene>
<organism evidence="1 2">
    <name type="scientific">Cryomyces minteri</name>
    <dbReference type="NCBI Taxonomy" id="331657"/>
    <lineage>
        <taxon>Eukaryota</taxon>
        <taxon>Fungi</taxon>
        <taxon>Dikarya</taxon>
        <taxon>Ascomycota</taxon>
        <taxon>Pezizomycotina</taxon>
        <taxon>Dothideomycetes</taxon>
        <taxon>Dothideomycetes incertae sedis</taxon>
        <taxon>Cryomyces</taxon>
    </lineage>
</organism>
<proteinExistence type="predicted"/>
<name>A0A4U0XYE9_9PEZI</name>
<dbReference type="Proteomes" id="UP000308768">
    <property type="component" value="Unassembled WGS sequence"/>
</dbReference>
<dbReference type="AlphaFoldDB" id="A0A4U0XYE9"/>